<name>A0A2T3HKV8_9SPHI</name>
<reference evidence="2 3" key="1">
    <citation type="submission" date="2018-03" db="EMBL/GenBank/DDBJ databases">
        <authorList>
            <person name="Keele B.F."/>
        </authorList>
    </citation>
    <scope>NUCLEOTIDE SEQUENCE [LARGE SCALE GENOMIC DNA]</scope>
    <source>
        <strain evidence="2 3">YL28-9</strain>
    </source>
</reference>
<dbReference type="Proteomes" id="UP000240912">
    <property type="component" value="Unassembled WGS sequence"/>
</dbReference>
<gene>
    <name evidence="2" type="ORF">C7T94_10490</name>
</gene>
<evidence type="ECO:0000313" key="3">
    <source>
        <dbReference type="Proteomes" id="UP000240912"/>
    </source>
</evidence>
<organism evidence="2 3">
    <name type="scientific">Pedobacter yulinensis</name>
    <dbReference type="NCBI Taxonomy" id="2126353"/>
    <lineage>
        <taxon>Bacteria</taxon>
        <taxon>Pseudomonadati</taxon>
        <taxon>Bacteroidota</taxon>
        <taxon>Sphingobacteriia</taxon>
        <taxon>Sphingobacteriales</taxon>
        <taxon>Sphingobacteriaceae</taxon>
        <taxon>Pedobacter</taxon>
    </lineage>
</organism>
<keyword evidence="3" id="KW-1185">Reference proteome</keyword>
<dbReference type="AlphaFoldDB" id="A0A2T3HKV8"/>
<evidence type="ECO:0000313" key="2">
    <source>
        <dbReference type="EMBL" id="PST83043.1"/>
    </source>
</evidence>
<comment type="caution">
    <text evidence="2">The sequence shown here is derived from an EMBL/GenBank/DDBJ whole genome shotgun (WGS) entry which is preliminary data.</text>
</comment>
<protein>
    <submittedName>
        <fullName evidence="2">Uncharacterized protein</fullName>
    </submittedName>
</protein>
<proteinExistence type="predicted"/>
<feature type="region of interest" description="Disordered" evidence="1">
    <location>
        <begin position="117"/>
        <end position="136"/>
    </location>
</feature>
<sequence length="136" mass="14989">MASYLLAVTSATYTYKPMKHSSVYRLALTAAGLCLTVLQARSQQKTEPRLHPDTAAGLNTIWLFTKTLPGEGTAMPVRRLDGFYSNMPVRKDPNNFYSPMPVAGLKKVFSPDTVSKNRGAESGRLKFHFPAGPGRR</sequence>
<accession>A0A2T3HKV8</accession>
<dbReference type="EMBL" id="PYLS01000005">
    <property type="protein sequence ID" value="PST83043.1"/>
    <property type="molecule type" value="Genomic_DNA"/>
</dbReference>
<evidence type="ECO:0000256" key="1">
    <source>
        <dbReference type="SAM" id="MobiDB-lite"/>
    </source>
</evidence>